<dbReference type="Pfam" id="PF01343">
    <property type="entry name" value="Peptidase_S49"/>
    <property type="match status" value="1"/>
</dbReference>
<evidence type="ECO:0000256" key="5">
    <source>
        <dbReference type="SAM" id="Phobius"/>
    </source>
</evidence>
<keyword evidence="2" id="KW-0645">Protease</keyword>
<dbReference type="EMBL" id="DTDJ01000055">
    <property type="protein sequence ID" value="HGL18483.1"/>
    <property type="molecule type" value="Genomic_DNA"/>
</dbReference>
<accession>A0A7V3ZZF8</accession>
<feature type="transmembrane region" description="Helical" evidence="5">
    <location>
        <begin position="6"/>
        <end position="27"/>
    </location>
</feature>
<dbReference type="GO" id="GO:0006508">
    <property type="term" value="P:proteolysis"/>
    <property type="evidence" value="ECO:0007669"/>
    <property type="project" value="UniProtKB-KW"/>
</dbReference>
<evidence type="ECO:0000256" key="4">
    <source>
        <dbReference type="ARBA" id="ARBA00022825"/>
    </source>
</evidence>
<dbReference type="InterPro" id="IPR004635">
    <property type="entry name" value="Pept_S49_SppA"/>
</dbReference>
<dbReference type="AlphaFoldDB" id="A0A7V3ZZF8"/>
<dbReference type="InterPro" id="IPR029045">
    <property type="entry name" value="ClpP/crotonase-like_dom_sf"/>
</dbReference>
<sequence length="277" mass="31193">MKRKWWLWVLIGVGIIYVIANFAITGLEQSIAVVRISGTISSSREVVREIEGYSKNPNVKGLLLIINSPGGGIVPSDEIYRSILRFKESRKPVVAYLATVAASGGYYIACASDYIVSHPLSLTGSIGTIIEYPVIKGLLDKVGIDFVVIKSGKVKDIASPFKEISDEERKILQNIIEQGYNNFVDVVARGRKLERNKVLEIADGRVLTGNDAFKLGLVDTVGDEFFARKKLKEIAKIRGPVRWIERKKLPFFMRYVNPDEVFQKTLEIKFDYRMVFQ</sequence>
<keyword evidence="3" id="KW-0378">Hydrolase</keyword>
<evidence type="ECO:0000256" key="1">
    <source>
        <dbReference type="ARBA" id="ARBA00008683"/>
    </source>
</evidence>
<comment type="similarity">
    <text evidence="1">Belongs to the peptidase S49 family.</text>
</comment>
<evidence type="ECO:0000259" key="6">
    <source>
        <dbReference type="Pfam" id="PF01343"/>
    </source>
</evidence>
<dbReference type="Gene3D" id="3.90.226.10">
    <property type="entry name" value="2-enoyl-CoA Hydratase, Chain A, domain 1"/>
    <property type="match status" value="1"/>
</dbReference>
<keyword evidence="5" id="KW-0812">Transmembrane</keyword>
<organism evidence="7">
    <name type="scientific">candidate division WOR-3 bacterium</name>
    <dbReference type="NCBI Taxonomy" id="2052148"/>
    <lineage>
        <taxon>Bacteria</taxon>
        <taxon>Bacteria division WOR-3</taxon>
    </lineage>
</organism>
<dbReference type="NCBIfam" id="TIGR00706">
    <property type="entry name" value="SppA_dom"/>
    <property type="match status" value="1"/>
</dbReference>
<gene>
    <name evidence="7" type="primary">sppA</name>
    <name evidence="7" type="ORF">ENU66_09170</name>
</gene>
<keyword evidence="5" id="KW-1133">Transmembrane helix</keyword>
<dbReference type="InterPro" id="IPR002142">
    <property type="entry name" value="Peptidase_S49"/>
</dbReference>
<evidence type="ECO:0000256" key="2">
    <source>
        <dbReference type="ARBA" id="ARBA00022670"/>
    </source>
</evidence>
<dbReference type="GO" id="GO:0008236">
    <property type="term" value="F:serine-type peptidase activity"/>
    <property type="evidence" value="ECO:0007669"/>
    <property type="project" value="UniProtKB-KW"/>
</dbReference>
<dbReference type="SUPFAM" id="SSF52096">
    <property type="entry name" value="ClpP/crotonase"/>
    <property type="match status" value="1"/>
</dbReference>
<dbReference type="CDD" id="cd07023">
    <property type="entry name" value="S49_Sppa_N_C"/>
    <property type="match status" value="1"/>
</dbReference>
<dbReference type="PANTHER" id="PTHR42987:SF7">
    <property type="entry name" value="SIGNAL PEPTIDE PEPTIDASE SPPA-RELATED"/>
    <property type="match status" value="1"/>
</dbReference>
<keyword evidence="4" id="KW-0720">Serine protease</keyword>
<keyword evidence="5" id="KW-0472">Membrane</keyword>
<dbReference type="PANTHER" id="PTHR42987">
    <property type="entry name" value="PEPTIDASE S49"/>
    <property type="match status" value="1"/>
</dbReference>
<proteinExistence type="inferred from homology"/>
<evidence type="ECO:0000256" key="3">
    <source>
        <dbReference type="ARBA" id="ARBA00022801"/>
    </source>
</evidence>
<feature type="domain" description="Peptidase S49" evidence="6">
    <location>
        <begin position="86"/>
        <end position="237"/>
    </location>
</feature>
<protein>
    <submittedName>
        <fullName evidence="7">Signal peptide peptidase SppA</fullName>
    </submittedName>
</protein>
<dbReference type="Gene3D" id="6.20.330.10">
    <property type="match status" value="1"/>
</dbReference>
<evidence type="ECO:0000313" key="7">
    <source>
        <dbReference type="EMBL" id="HGL18483.1"/>
    </source>
</evidence>
<dbReference type="InterPro" id="IPR047272">
    <property type="entry name" value="S49_SppA_C"/>
</dbReference>
<comment type="caution">
    <text evidence="7">The sequence shown here is derived from an EMBL/GenBank/DDBJ whole genome shotgun (WGS) entry which is preliminary data.</text>
</comment>
<reference evidence="7" key="1">
    <citation type="journal article" date="2020" name="mSystems">
        <title>Genome- and Community-Level Interaction Insights into Carbon Utilization and Element Cycling Functions of Hydrothermarchaeota in Hydrothermal Sediment.</title>
        <authorList>
            <person name="Zhou Z."/>
            <person name="Liu Y."/>
            <person name="Xu W."/>
            <person name="Pan J."/>
            <person name="Luo Z.H."/>
            <person name="Li M."/>
        </authorList>
    </citation>
    <scope>NUCLEOTIDE SEQUENCE [LARGE SCALE GENOMIC DNA]</scope>
    <source>
        <strain evidence="7">SpSt-69</strain>
    </source>
</reference>
<name>A0A7V3ZZF8_UNCW3</name>